<gene>
    <name evidence="1" type="ORF">H5410_000726</name>
</gene>
<keyword evidence="2" id="KW-1185">Reference proteome</keyword>
<proteinExistence type="predicted"/>
<protein>
    <submittedName>
        <fullName evidence="1">Uncharacterized protein</fullName>
    </submittedName>
</protein>
<accession>A0A9J6AXB3</accession>
<reference evidence="1 2" key="1">
    <citation type="submission" date="2020-09" db="EMBL/GenBank/DDBJ databases">
        <title>De no assembly of potato wild relative species, Solanum commersonii.</title>
        <authorList>
            <person name="Cho K."/>
        </authorList>
    </citation>
    <scope>NUCLEOTIDE SEQUENCE [LARGE SCALE GENOMIC DNA]</scope>
    <source>
        <strain evidence="1">LZ3.2</strain>
        <tissue evidence="1">Leaf</tissue>
    </source>
</reference>
<name>A0A9J6AXB3_SOLCO</name>
<evidence type="ECO:0000313" key="2">
    <source>
        <dbReference type="Proteomes" id="UP000824120"/>
    </source>
</evidence>
<sequence>MVMGEALMGMGAWVVAGILGDMWNKATRQGRVSRGKFGGHKGDWWWNGEVQAQSKRERKRSDLDQVKCIKDEEGKISWWKRPPLGILDLVGALGQGGYHGLLVGWRGRSGRSDEIPVEFWKSMDKGGHRVVKRGI</sequence>
<organism evidence="1 2">
    <name type="scientific">Solanum commersonii</name>
    <name type="common">Commerson's wild potato</name>
    <name type="synonym">Commerson's nightshade</name>
    <dbReference type="NCBI Taxonomy" id="4109"/>
    <lineage>
        <taxon>Eukaryota</taxon>
        <taxon>Viridiplantae</taxon>
        <taxon>Streptophyta</taxon>
        <taxon>Embryophyta</taxon>
        <taxon>Tracheophyta</taxon>
        <taxon>Spermatophyta</taxon>
        <taxon>Magnoliopsida</taxon>
        <taxon>eudicotyledons</taxon>
        <taxon>Gunneridae</taxon>
        <taxon>Pentapetalae</taxon>
        <taxon>asterids</taxon>
        <taxon>lamiids</taxon>
        <taxon>Solanales</taxon>
        <taxon>Solanaceae</taxon>
        <taxon>Solanoideae</taxon>
        <taxon>Solaneae</taxon>
        <taxon>Solanum</taxon>
    </lineage>
</organism>
<comment type="caution">
    <text evidence="1">The sequence shown here is derived from an EMBL/GenBank/DDBJ whole genome shotgun (WGS) entry which is preliminary data.</text>
</comment>
<dbReference type="AlphaFoldDB" id="A0A9J6AXB3"/>
<evidence type="ECO:0000313" key="1">
    <source>
        <dbReference type="EMBL" id="KAG5629009.1"/>
    </source>
</evidence>
<dbReference type="Proteomes" id="UP000824120">
    <property type="component" value="Chromosome 1"/>
</dbReference>
<dbReference type="EMBL" id="JACXVP010000001">
    <property type="protein sequence ID" value="KAG5629009.1"/>
    <property type="molecule type" value="Genomic_DNA"/>
</dbReference>